<dbReference type="Gene3D" id="2.30.40.10">
    <property type="entry name" value="Urease, subunit C, domain 1"/>
    <property type="match status" value="1"/>
</dbReference>
<dbReference type="PANTHER" id="PTHR11647:SF57">
    <property type="entry name" value="DIHYDROPYRIMIDINASE-RELATED PROTEIN 3"/>
    <property type="match status" value="1"/>
</dbReference>
<feature type="region of interest" description="Disordered" evidence="7">
    <location>
        <begin position="1"/>
        <end position="31"/>
    </location>
</feature>
<comment type="subcellular location">
    <subcellularLocation>
        <location evidence="2">Cell projection</location>
        <location evidence="2">Growth cone</location>
    </subcellularLocation>
    <subcellularLocation>
        <location evidence="1">Cytoplasm</location>
    </subcellularLocation>
</comment>
<dbReference type="GO" id="GO:0051764">
    <property type="term" value="P:actin crosslink formation"/>
    <property type="evidence" value="ECO:0007669"/>
    <property type="project" value="TreeGrafter"/>
</dbReference>
<dbReference type="InterPro" id="IPR011778">
    <property type="entry name" value="Hydantoinase/dihydroPyrase"/>
</dbReference>
<evidence type="ECO:0000256" key="5">
    <source>
        <dbReference type="ARBA" id="ARBA00023273"/>
    </source>
</evidence>
<keyword evidence="5" id="KW-0966">Cell projection</keyword>
<dbReference type="CDD" id="cd01314">
    <property type="entry name" value="D-HYD"/>
    <property type="match status" value="1"/>
</dbReference>
<comment type="function">
    <text evidence="6">Necessary for signaling by class 3 semaphorins and subsequent remodeling of the cytoskeleton. Plays a role in axon guidance, neuronal growth cone collapse and cell migration.</text>
</comment>
<evidence type="ECO:0000313" key="10">
    <source>
        <dbReference type="Proteomes" id="UP000472241"/>
    </source>
</evidence>
<reference evidence="9" key="1">
    <citation type="submission" date="2025-08" db="UniProtKB">
        <authorList>
            <consortium name="Ensembl"/>
        </authorList>
    </citation>
    <scope>IDENTIFICATION</scope>
</reference>
<evidence type="ECO:0000256" key="3">
    <source>
        <dbReference type="ARBA" id="ARBA00008829"/>
    </source>
</evidence>
<feature type="domain" description="Amidohydrolase-related" evidence="8">
    <location>
        <begin position="181"/>
        <end position="570"/>
    </location>
</feature>
<dbReference type="Proteomes" id="UP000472241">
    <property type="component" value="Unplaced"/>
</dbReference>
<evidence type="ECO:0000259" key="8">
    <source>
        <dbReference type="Pfam" id="PF01979"/>
    </source>
</evidence>
<feature type="region of interest" description="Disordered" evidence="7">
    <location>
        <begin position="665"/>
        <end position="705"/>
    </location>
</feature>
<dbReference type="Ensembl" id="ENSLCNT00005002610.1">
    <property type="protein sequence ID" value="ENSLCNP00005002252.1"/>
    <property type="gene ID" value="ENSLCNG00005001653.1"/>
</dbReference>
<dbReference type="FunFam" id="2.30.40.10:FF:000021">
    <property type="entry name" value="Dihydropyrimidinase-related protein 2"/>
    <property type="match status" value="1"/>
</dbReference>
<dbReference type="InterPro" id="IPR050378">
    <property type="entry name" value="Metallo-dep_Hydrolases_sf"/>
</dbReference>
<keyword evidence="10" id="KW-1185">Reference proteome</keyword>
<proteinExistence type="inferred from homology"/>
<sequence>MASGRRGWDSSHEDDLPVYLARPGTTDQVPRQKYGGMFCNVEGAFESKTLDFDALSVGQRGAKTPRSSQGSGRGSGSRPGVEGDTPRRGQGREEGREPAPASPASPAPAGVEIRSATGKEVLQNLGPKDKSDRLLIKGGRIVNDDQSFYADIYMEDGLIKQIGDNLIVPGGVKTIEANGKMVIPGGIDVHTHFQMPYKGMTTVDDFFQGTKAALAGGTTMIIDHVVPEPEASLTEAYEKWREWADGKSCCDYALHVDITHWNDSVKQEVQNLIKDKGVNSFMVYMAYKDLYQVSNTELYEIFTCLGELGAIAQVHAENGDIIAQEQTRMLEMGITGPEGHVLSRPEELEAEAVFRAITIASQTNCPLYVTKVMSKSAADIISQARKKGNVVFGEPITASLGTDGTHYWSKNWAKAAAFVTSPPLSPDPTTPDYINSLLASGDLQLSGSAHCTFSTAQKAIGKDNFTAIPEGTNGVEERMSVIWDKAVATGKMDENQFVAVTSTNAAKIFNLYPRKGRISVGSDSDLVIWDPDAVKIVSAKNHQSAAEYNIFEGLELRGAPLVVICQGKIMLEDGNLHVTQGAGRFIPCSPFSDYVYKRIKARRKMADLHAVPRGMYDGPVFDLTTTPKGGTPAGSTRGSPTRPNPPVRNLHQSGFSLSGEWMVLEGEQGGRKGTREEQPLRAGRTPVGRGCLEQAGSFAESRESC</sequence>
<feature type="region of interest" description="Disordered" evidence="7">
    <location>
        <begin position="625"/>
        <end position="653"/>
    </location>
</feature>
<evidence type="ECO:0000256" key="4">
    <source>
        <dbReference type="ARBA" id="ARBA00022490"/>
    </source>
</evidence>
<dbReference type="Pfam" id="PF01979">
    <property type="entry name" value="Amidohydro_1"/>
    <property type="match status" value="1"/>
</dbReference>
<dbReference type="NCBIfam" id="TIGR02033">
    <property type="entry name" value="D-hydantoinase"/>
    <property type="match status" value="1"/>
</dbReference>
<dbReference type="GO" id="GO:0016812">
    <property type="term" value="F:hydrolase activity, acting on carbon-nitrogen (but not peptide) bonds, in cyclic amides"/>
    <property type="evidence" value="ECO:0007669"/>
    <property type="project" value="TreeGrafter"/>
</dbReference>
<dbReference type="SUPFAM" id="SSF51556">
    <property type="entry name" value="Metallo-dependent hydrolases"/>
    <property type="match status" value="1"/>
</dbReference>
<evidence type="ECO:0000313" key="9">
    <source>
        <dbReference type="Ensembl" id="ENSLCNP00005002252.1"/>
    </source>
</evidence>
<reference evidence="9" key="2">
    <citation type="submission" date="2025-09" db="UniProtKB">
        <authorList>
            <consortium name="Ensembl"/>
        </authorList>
    </citation>
    <scope>IDENTIFICATION</scope>
</reference>
<feature type="compositionally biased region" description="Basic and acidic residues" evidence="7">
    <location>
        <begin position="1"/>
        <end position="15"/>
    </location>
</feature>
<gene>
    <name evidence="9" type="primary">DPYSL3</name>
</gene>
<dbReference type="InterPro" id="IPR006680">
    <property type="entry name" value="Amidohydro-rel"/>
</dbReference>
<dbReference type="AlphaFoldDB" id="A0A667G619"/>
<dbReference type="InterPro" id="IPR011059">
    <property type="entry name" value="Metal-dep_hydrolase_composite"/>
</dbReference>
<evidence type="ECO:0000256" key="2">
    <source>
        <dbReference type="ARBA" id="ARBA00004624"/>
    </source>
</evidence>
<evidence type="ECO:0000256" key="7">
    <source>
        <dbReference type="SAM" id="MobiDB-lite"/>
    </source>
</evidence>
<evidence type="ECO:0000256" key="1">
    <source>
        <dbReference type="ARBA" id="ARBA00004496"/>
    </source>
</evidence>
<feature type="compositionally biased region" description="Polar residues" evidence="7">
    <location>
        <begin position="625"/>
        <end position="641"/>
    </location>
</feature>
<evidence type="ECO:0000256" key="6">
    <source>
        <dbReference type="ARBA" id="ARBA00025548"/>
    </source>
</evidence>
<dbReference type="FunFam" id="3.20.20.140:FF:000174">
    <property type="entry name" value="Dihydropyrimidinase-related protein 2"/>
    <property type="match status" value="1"/>
</dbReference>
<feature type="compositionally biased region" description="Basic and acidic residues" evidence="7">
    <location>
        <begin position="668"/>
        <end position="679"/>
    </location>
</feature>
<dbReference type="GO" id="GO:0030426">
    <property type="term" value="C:growth cone"/>
    <property type="evidence" value="ECO:0007669"/>
    <property type="project" value="UniProtKB-SubCell"/>
</dbReference>
<dbReference type="SUPFAM" id="SSF51338">
    <property type="entry name" value="Composite domain of metallo-dependent hydrolases"/>
    <property type="match status" value="2"/>
</dbReference>
<keyword evidence="4" id="KW-0963">Cytoplasm</keyword>
<dbReference type="GO" id="GO:0005829">
    <property type="term" value="C:cytosol"/>
    <property type="evidence" value="ECO:0007669"/>
    <property type="project" value="TreeGrafter"/>
</dbReference>
<dbReference type="Gene3D" id="3.20.20.140">
    <property type="entry name" value="Metal-dependent hydrolases"/>
    <property type="match status" value="1"/>
</dbReference>
<feature type="compositionally biased region" description="Basic and acidic residues" evidence="7">
    <location>
        <begin position="84"/>
        <end position="97"/>
    </location>
</feature>
<organism evidence="9 10">
    <name type="scientific">Lynx canadensis</name>
    <name type="common">Canada lynx</name>
    <name type="synonym">Felis canadensis</name>
    <dbReference type="NCBI Taxonomy" id="61383"/>
    <lineage>
        <taxon>Eukaryota</taxon>
        <taxon>Metazoa</taxon>
        <taxon>Chordata</taxon>
        <taxon>Craniata</taxon>
        <taxon>Vertebrata</taxon>
        <taxon>Euteleostomi</taxon>
        <taxon>Mammalia</taxon>
        <taxon>Eutheria</taxon>
        <taxon>Laurasiatheria</taxon>
        <taxon>Carnivora</taxon>
        <taxon>Feliformia</taxon>
        <taxon>Felidae</taxon>
        <taxon>Felinae</taxon>
        <taxon>Lynx</taxon>
    </lineage>
</organism>
<accession>A0A667G619</accession>
<name>A0A667G619_LYNCA</name>
<comment type="similarity">
    <text evidence="3">Belongs to the metallo-dependent hydrolases superfamily. Hydantoinase/dihydropyrimidinase family.</text>
</comment>
<dbReference type="PANTHER" id="PTHR11647">
    <property type="entry name" value="HYDRANTOINASE/DIHYDROPYRIMIDINASE FAMILY MEMBER"/>
    <property type="match status" value="1"/>
</dbReference>
<feature type="region of interest" description="Disordered" evidence="7">
    <location>
        <begin position="56"/>
        <end position="110"/>
    </location>
</feature>
<protein>
    <submittedName>
        <fullName evidence="9">Dihydropyrimidinase like 3</fullName>
    </submittedName>
</protein>
<dbReference type="InterPro" id="IPR032466">
    <property type="entry name" value="Metal_Hydrolase"/>
</dbReference>